<accession>A0ABZ1SYG9</accession>
<dbReference type="EMBL" id="CP108085">
    <property type="protein sequence ID" value="WUP78074.1"/>
    <property type="molecule type" value="Genomic_DNA"/>
</dbReference>
<protein>
    <recommendedName>
        <fullName evidence="3">Helix-turn-helix transcriptional regulator</fullName>
    </recommendedName>
</protein>
<name>A0ABZ1SYG9_9ACTN</name>
<keyword evidence="2" id="KW-1185">Reference proteome</keyword>
<dbReference type="RefSeq" id="WP_328710498.1">
    <property type="nucleotide sequence ID" value="NZ_CP108085.1"/>
</dbReference>
<evidence type="ECO:0000313" key="2">
    <source>
        <dbReference type="Proteomes" id="UP001432011"/>
    </source>
</evidence>
<gene>
    <name evidence="1" type="ORF">OG913_14080</name>
</gene>
<dbReference type="CDD" id="cd00093">
    <property type="entry name" value="HTH_XRE"/>
    <property type="match status" value="1"/>
</dbReference>
<evidence type="ECO:0008006" key="3">
    <source>
        <dbReference type="Google" id="ProtNLM"/>
    </source>
</evidence>
<proteinExistence type="predicted"/>
<dbReference type="Proteomes" id="UP001432011">
    <property type="component" value="Chromosome"/>
</dbReference>
<sequence>MTKQSAGGKARSIRQEQLTLTESLRRDGKTWQEIAHVVMHTYGVNARVAFRLAHGWTQSQAAEEWTRLWPTDPKTFKNFSYWEQWPGKSGYTPSLDVLTRLAQLYQCHVADLLIDCQDFRKLDPAHNSQEYQDAIPRLLIPAQHHGDLPSKGENSMEAADLINYVRDADIQDLARSVAAWSNKFESEETRRSVLLKLSAGLSLAAANPIITLLDEGTSSNPAAIDLSGIWLSTYTYYSSGRRREYSENHYVVIRHHNDNMDGQSLANKAESDLRLRLTTAGLVVTGTWTERTSPNGYYRGASYHGTIQMLASPTGDSMSGKWVGFSKNFSVNSGNWELQLVDKSTSKRTQQQYHLKV</sequence>
<evidence type="ECO:0000313" key="1">
    <source>
        <dbReference type="EMBL" id="WUP78074.1"/>
    </source>
</evidence>
<dbReference type="InterPro" id="IPR001387">
    <property type="entry name" value="Cro/C1-type_HTH"/>
</dbReference>
<reference evidence="1" key="1">
    <citation type="submission" date="2022-10" db="EMBL/GenBank/DDBJ databases">
        <title>The complete genomes of actinobacterial strains from the NBC collection.</title>
        <authorList>
            <person name="Joergensen T.S."/>
            <person name="Alvarez Arevalo M."/>
            <person name="Sterndorff E.B."/>
            <person name="Faurdal D."/>
            <person name="Vuksanovic O."/>
            <person name="Mourched A.-S."/>
            <person name="Charusanti P."/>
            <person name="Shaw S."/>
            <person name="Blin K."/>
            <person name="Weber T."/>
        </authorList>
    </citation>
    <scope>NUCLEOTIDE SEQUENCE</scope>
    <source>
        <strain evidence="1">NBC_00254</strain>
    </source>
</reference>
<organism evidence="1 2">
    <name type="scientific">Microbispora hainanensis</name>
    <dbReference type="NCBI Taxonomy" id="568844"/>
    <lineage>
        <taxon>Bacteria</taxon>
        <taxon>Bacillati</taxon>
        <taxon>Actinomycetota</taxon>
        <taxon>Actinomycetes</taxon>
        <taxon>Streptosporangiales</taxon>
        <taxon>Streptosporangiaceae</taxon>
        <taxon>Microbispora</taxon>
    </lineage>
</organism>